<evidence type="ECO:0000313" key="2">
    <source>
        <dbReference type="Proteomes" id="UP001054945"/>
    </source>
</evidence>
<dbReference type="AlphaFoldDB" id="A0AAV4QB34"/>
<reference evidence="1 2" key="1">
    <citation type="submission" date="2021-06" db="EMBL/GenBank/DDBJ databases">
        <title>Caerostris extrusa draft genome.</title>
        <authorList>
            <person name="Kono N."/>
            <person name="Arakawa K."/>
        </authorList>
    </citation>
    <scope>NUCLEOTIDE SEQUENCE [LARGE SCALE GENOMIC DNA]</scope>
</reference>
<keyword evidence="2" id="KW-1185">Reference proteome</keyword>
<organism evidence="1 2">
    <name type="scientific">Caerostris extrusa</name>
    <name type="common">Bark spider</name>
    <name type="synonym">Caerostris bankana</name>
    <dbReference type="NCBI Taxonomy" id="172846"/>
    <lineage>
        <taxon>Eukaryota</taxon>
        <taxon>Metazoa</taxon>
        <taxon>Ecdysozoa</taxon>
        <taxon>Arthropoda</taxon>
        <taxon>Chelicerata</taxon>
        <taxon>Arachnida</taxon>
        <taxon>Araneae</taxon>
        <taxon>Araneomorphae</taxon>
        <taxon>Entelegynae</taxon>
        <taxon>Araneoidea</taxon>
        <taxon>Araneidae</taxon>
        <taxon>Caerostris</taxon>
    </lineage>
</organism>
<feature type="non-terminal residue" evidence="1">
    <location>
        <position position="1"/>
    </location>
</feature>
<name>A0AAV4QB34_CAEEX</name>
<sequence length="78" mass="9126">DDIFFISGKVYWLGNHCRIICKPVEIGDLKMNLNLHNQYHSTPWLQGLRSIVVVPEGWRDVDRSQSVWKCGGQRWAEE</sequence>
<accession>A0AAV4QB34</accession>
<gene>
    <name evidence="1" type="ORF">CEXT_706361</name>
</gene>
<comment type="caution">
    <text evidence="1">The sequence shown here is derived from an EMBL/GenBank/DDBJ whole genome shotgun (WGS) entry which is preliminary data.</text>
</comment>
<proteinExistence type="predicted"/>
<evidence type="ECO:0000313" key="1">
    <source>
        <dbReference type="EMBL" id="GIY06630.1"/>
    </source>
</evidence>
<dbReference type="Proteomes" id="UP001054945">
    <property type="component" value="Unassembled WGS sequence"/>
</dbReference>
<protein>
    <submittedName>
        <fullName evidence="1">Uncharacterized protein</fullName>
    </submittedName>
</protein>
<dbReference type="EMBL" id="BPLR01005983">
    <property type="protein sequence ID" value="GIY06630.1"/>
    <property type="molecule type" value="Genomic_DNA"/>
</dbReference>